<dbReference type="PROSITE" id="PS51164">
    <property type="entry name" value="CBM1_2"/>
    <property type="match status" value="1"/>
</dbReference>
<evidence type="ECO:0000313" key="5">
    <source>
        <dbReference type="EMBL" id="EKD20780.1"/>
    </source>
</evidence>
<protein>
    <submittedName>
        <fullName evidence="5">Fungal cellulose binding domain-containing protein</fullName>
    </submittedName>
</protein>
<dbReference type="GO" id="GO:0005975">
    <property type="term" value="P:carbohydrate metabolic process"/>
    <property type="evidence" value="ECO:0007669"/>
    <property type="project" value="InterPro"/>
</dbReference>
<dbReference type="HOGENOM" id="CLU_011025_0_0_1"/>
<reference evidence="5 6" key="1">
    <citation type="journal article" date="2012" name="BMC Genomics">
        <title>Sequencing the genome of Marssonina brunnea reveals fungus-poplar co-evolution.</title>
        <authorList>
            <person name="Zhu S."/>
            <person name="Cao Y.-Z."/>
            <person name="Jiang C."/>
            <person name="Tan B.-Y."/>
            <person name="Wang Z."/>
            <person name="Feng S."/>
            <person name="Zhang L."/>
            <person name="Su X.-H."/>
            <person name="Brejova B."/>
            <person name="Vinar T."/>
            <person name="Xu M."/>
            <person name="Wang M.-X."/>
            <person name="Zhang S.-G."/>
            <person name="Huang M.-R."/>
            <person name="Wu R."/>
            <person name="Zhou Y."/>
        </authorList>
    </citation>
    <scope>NUCLEOTIDE SEQUENCE [LARGE SCALE GENOMIC DNA]</scope>
    <source>
        <strain evidence="5 6">MB_m1</strain>
    </source>
</reference>
<dbReference type="Gene3D" id="3.30.410.10">
    <property type="entry name" value="Cholesterol Oxidase, domain 2"/>
    <property type="match status" value="1"/>
</dbReference>
<dbReference type="InterPro" id="IPR035971">
    <property type="entry name" value="CBD_sf"/>
</dbReference>
<evidence type="ECO:0000256" key="3">
    <source>
        <dbReference type="RuleBase" id="RU003968"/>
    </source>
</evidence>
<comment type="similarity">
    <text evidence="1 3">Belongs to the GMC oxidoreductase family.</text>
</comment>
<dbReference type="Pfam" id="PF05199">
    <property type="entry name" value="GMC_oxred_C"/>
    <property type="match status" value="1"/>
</dbReference>
<name>K1WT04_MARBU</name>
<dbReference type="PROSITE" id="PS00624">
    <property type="entry name" value="GMC_OXRED_2"/>
    <property type="match status" value="1"/>
</dbReference>
<dbReference type="OMA" id="IGYLQCA"/>
<dbReference type="InterPro" id="IPR036188">
    <property type="entry name" value="FAD/NAD-bd_sf"/>
</dbReference>
<dbReference type="PANTHER" id="PTHR47190:SF2">
    <property type="entry name" value="CELLOBIOSE DEHYDROGENASE (AFU_ORTHOLOGUE AFUA_2G17620)"/>
    <property type="match status" value="1"/>
</dbReference>
<sequence>MASLSFQSQAFTTNLTSIVFTSVLAQDLTTHGTYTEPNTGFIFYTSVQTNGKIGSGDGWGSLISDGGFTFGMALPADAATVDASEYIGLIIGSTPNGPVSGWSSVLHGSTGAGGGSMPNHLMVVAWPTGNGNQIATSFRYSPSYLLPVAYKGSAKLTQIFSSVNATNWTLVYRCQNCFYYDDPTQTPSNTSTSKGAFSQGWAQGLTAPVDPINPSSDFSQHDNGMGMYIIDPKLAVQASYSKWATQTPTGTVSTATATATATTTSFASIPVPTGVTYDYVVVGGGAAGIPMADKLSAAGKSVLLIEKGVASSGRWGGTYRPEGPTKNGGWLDGTNLTWFDVPGQCNRIWNGGSPGVACTDTDQMAGCILGGGTAVNAGLWWKPHPQDWDVNFPAGWKSADIAAATQRVFSRLPGTDLPSMDGKRYIQSGFDVLRSGLAAAGWGSVIANDVPGQKNRTYAHTPYMFANGERNGPMGTYLVSAVTRSNFKMWLNTSVERITRDGGHATSLNVLATNNGGHVGTVNLTPVTGRVILAAGTFGTSKLLFRSGIGPTDQLQVVASSIDGPTMINSTSWLNLPVGYNLDDHFNTDTVISHPNVSYYDWPASWNTPLEADKVSYLTKRSGPLAQSAPNIGPVMWEEIVGPDGVNRQFQWTSRVEGSNGVPNGNSMTLSLYLGRGKIARGRTTIGKNLNMVVSGIPYDNANDIATVAKAIDNMVKNLSTVKGLTWIYPPASQSGAEYLKTPPKIPLTLGNIGARRANHWMGTAKLGLDSGLLGGTSVVDTNTKIYGTDNIFVVDASIFPGMVTTNPSALIVTAAEHASEKILALAPPSVQAKYAQCGGANWTGSSTCATGSKCTWANAFYSQCQ</sequence>
<evidence type="ECO:0000256" key="2">
    <source>
        <dbReference type="ARBA" id="ARBA00022729"/>
    </source>
</evidence>
<dbReference type="InterPro" id="IPR015920">
    <property type="entry name" value="Cellobiose_DH-like_cyt"/>
</dbReference>
<evidence type="ECO:0000313" key="6">
    <source>
        <dbReference type="Proteomes" id="UP000006753"/>
    </source>
</evidence>
<dbReference type="SUPFAM" id="SSF51905">
    <property type="entry name" value="FAD/NAD(P)-binding domain"/>
    <property type="match status" value="1"/>
</dbReference>
<dbReference type="eggNOG" id="KOG1238">
    <property type="taxonomic scope" value="Eukaryota"/>
</dbReference>
<dbReference type="SUPFAM" id="SSF49344">
    <property type="entry name" value="CBD9-like"/>
    <property type="match status" value="1"/>
</dbReference>
<dbReference type="SMART" id="SM00236">
    <property type="entry name" value="fCBD"/>
    <property type="match status" value="1"/>
</dbReference>
<dbReference type="InterPro" id="IPR000254">
    <property type="entry name" value="CBD"/>
</dbReference>
<dbReference type="EMBL" id="JH921429">
    <property type="protein sequence ID" value="EKD20780.1"/>
    <property type="molecule type" value="Genomic_DNA"/>
</dbReference>
<evidence type="ECO:0000259" key="4">
    <source>
        <dbReference type="PROSITE" id="PS51164"/>
    </source>
</evidence>
<dbReference type="KEGG" id="mbe:MBM_01462"/>
<dbReference type="PROSITE" id="PS00623">
    <property type="entry name" value="GMC_OXRED_1"/>
    <property type="match status" value="1"/>
</dbReference>
<organism evidence="5 6">
    <name type="scientific">Marssonina brunnea f. sp. multigermtubi (strain MB_m1)</name>
    <name type="common">Marssonina leaf spot fungus</name>
    <dbReference type="NCBI Taxonomy" id="1072389"/>
    <lineage>
        <taxon>Eukaryota</taxon>
        <taxon>Fungi</taxon>
        <taxon>Dikarya</taxon>
        <taxon>Ascomycota</taxon>
        <taxon>Pezizomycotina</taxon>
        <taxon>Leotiomycetes</taxon>
        <taxon>Helotiales</taxon>
        <taxon>Drepanopezizaceae</taxon>
        <taxon>Drepanopeziza</taxon>
    </lineage>
</organism>
<dbReference type="Gene3D" id="2.60.40.1210">
    <property type="entry name" value="Cellobiose dehydrogenase, cytochrome domain"/>
    <property type="match status" value="1"/>
</dbReference>
<dbReference type="PANTHER" id="PTHR47190">
    <property type="entry name" value="DEHYDROGENASE, PUTATIVE-RELATED"/>
    <property type="match status" value="1"/>
</dbReference>
<gene>
    <name evidence="5" type="ORF">MBM_01462</name>
</gene>
<dbReference type="CDD" id="cd09630">
    <property type="entry name" value="CDH_like_cytochrome"/>
    <property type="match status" value="1"/>
</dbReference>
<dbReference type="GO" id="GO:0050660">
    <property type="term" value="F:flavin adenine dinucleotide binding"/>
    <property type="evidence" value="ECO:0007669"/>
    <property type="project" value="InterPro"/>
</dbReference>
<dbReference type="InterPro" id="IPR007867">
    <property type="entry name" value="GMC_OxRtase_C"/>
</dbReference>
<dbReference type="InParanoid" id="K1WT04"/>
<dbReference type="AlphaFoldDB" id="K1WT04"/>
<dbReference type="PROSITE" id="PS00562">
    <property type="entry name" value="CBM1_1"/>
    <property type="match status" value="1"/>
</dbReference>
<dbReference type="InterPro" id="IPR053208">
    <property type="entry name" value="GMC_Oxidoreductase_CD"/>
</dbReference>
<dbReference type="GO" id="GO:0030248">
    <property type="term" value="F:cellulose binding"/>
    <property type="evidence" value="ECO:0007669"/>
    <property type="project" value="InterPro"/>
</dbReference>
<dbReference type="Pfam" id="PF00734">
    <property type="entry name" value="CBM_1"/>
    <property type="match status" value="1"/>
</dbReference>
<evidence type="ECO:0000256" key="1">
    <source>
        <dbReference type="ARBA" id="ARBA00010790"/>
    </source>
</evidence>
<dbReference type="InterPro" id="IPR000172">
    <property type="entry name" value="GMC_OxRdtase_N"/>
</dbReference>
<dbReference type="Gene3D" id="3.50.50.60">
    <property type="entry name" value="FAD/NAD(P)-binding domain"/>
    <property type="match status" value="1"/>
</dbReference>
<dbReference type="Pfam" id="PF00732">
    <property type="entry name" value="GMC_oxred_N"/>
    <property type="match status" value="1"/>
</dbReference>
<keyword evidence="6" id="KW-1185">Reference proteome</keyword>
<proteinExistence type="inferred from homology"/>
<dbReference type="GO" id="GO:0005576">
    <property type="term" value="C:extracellular region"/>
    <property type="evidence" value="ECO:0007669"/>
    <property type="project" value="InterPro"/>
</dbReference>
<dbReference type="Pfam" id="PF16010">
    <property type="entry name" value="CDH-cyt"/>
    <property type="match status" value="1"/>
</dbReference>
<keyword evidence="2" id="KW-0732">Signal</keyword>
<keyword evidence="3" id="KW-0274">FAD</keyword>
<dbReference type="SUPFAM" id="SSF54373">
    <property type="entry name" value="FAD-linked reductases, C-terminal domain"/>
    <property type="match status" value="1"/>
</dbReference>
<keyword evidence="3" id="KW-0285">Flavoprotein</keyword>
<dbReference type="OrthoDB" id="413885at2759"/>
<feature type="domain" description="CBM1" evidence="4">
    <location>
        <begin position="830"/>
        <end position="866"/>
    </location>
</feature>
<dbReference type="Proteomes" id="UP000006753">
    <property type="component" value="Unassembled WGS sequence"/>
</dbReference>
<dbReference type="GO" id="GO:0016614">
    <property type="term" value="F:oxidoreductase activity, acting on CH-OH group of donors"/>
    <property type="evidence" value="ECO:0007669"/>
    <property type="project" value="InterPro"/>
</dbReference>
<dbReference type="SUPFAM" id="SSF57180">
    <property type="entry name" value="Cellulose-binding domain"/>
    <property type="match status" value="1"/>
</dbReference>
<accession>K1WT04</accession>